<feature type="binding site" evidence="6">
    <location>
        <position position="66"/>
    </location>
    <ligand>
        <name>Zn(2+)</name>
        <dbReference type="ChEBI" id="CHEBI:29105"/>
    </ligand>
</feature>
<evidence type="ECO:0000256" key="3">
    <source>
        <dbReference type="ARBA" id="ARBA00022771"/>
    </source>
</evidence>
<feature type="binding site" evidence="6">
    <location>
        <position position="13"/>
    </location>
    <ligand>
        <name>Zn(2+)</name>
        <dbReference type="ChEBI" id="CHEBI:29105"/>
    </ligand>
</feature>
<feature type="compositionally biased region" description="Basic residues" evidence="7">
    <location>
        <begin position="177"/>
        <end position="190"/>
    </location>
</feature>
<dbReference type="InterPro" id="IPR013087">
    <property type="entry name" value="Znf_C2H2_type"/>
</dbReference>
<evidence type="ECO:0000256" key="4">
    <source>
        <dbReference type="ARBA" id="ARBA00022833"/>
    </source>
</evidence>
<dbReference type="Pfam" id="PF00096">
    <property type="entry name" value="zf-C2H2"/>
    <property type="match status" value="3"/>
</dbReference>
<evidence type="ECO:0000259" key="8">
    <source>
        <dbReference type="PROSITE" id="PS50157"/>
    </source>
</evidence>
<protein>
    <submittedName>
        <fullName evidence="10">Uncharacterized protein</fullName>
    </submittedName>
</protein>
<dbReference type="PANTHER" id="PTHR24379">
    <property type="entry name" value="KRAB AND ZINC FINGER DOMAIN-CONTAINING"/>
    <property type="match status" value="1"/>
</dbReference>
<evidence type="ECO:0000256" key="7">
    <source>
        <dbReference type="SAM" id="MobiDB-lite"/>
    </source>
</evidence>
<dbReference type="InterPro" id="IPR036236">
    <property type="entry name" value="Znf_C2H2_sf"/>
</dbReference>
<evidence type="ECO:0000256" key="1">
    <source>
        <dbReference type="ARBA" id="ARBA00022723"/>
    </source>
</evidence>
<keyword evidence="2" id="KW-0677">Repeat</keyword>
<dbReference type="EMBL" id="JAHIBW010000024">
    <property type="protein sequence ID" value="KAG7298337.1"/>
    <property type="molecule type" value="Genomic_DNA"/>
</dbReference>
<feature type="binding site" evidence="6">
    <location>
        <position position="16"/>
    </location>
    <ligand>
        <name>Zn(2+)</name>
        <dbReference type="ChEBI" id="CHEBI:29105"/>
    </ligand>
</feature>
<comment type="caution">
    <text evidence="10">The sequence shown here is derived from an EMBL/GenBank/DDBJ whole genome shotgun (WGS) entry which is preliminary data.</text>
</comment>
<feature type="domain" description="C2H2-type" evidence="8">
    <location>
        <begin position="400"/>
        <end position="427"/>
    </location>
</feature>
<keyword evidence="1 6" id="KW-0479">Metal-binding</keyword>
<gene>
    <name evidence="10" type="ORF">JYU34_017940</name>
</gene>
<dbReference type="InterPro" id="IPR012934">
    <property type="entry name" value="Znf_AD"/>
</dbReference>
<evidence type="ECO:0000256" key="5">
    <source>
        <dbReference type="PROSITE-ProRule" id="PRU00042"/>
    </source>
</evidence>
<proteinExistence type="predicted"/>
<dbReference type="Gene3D" id="3.30.160.60">
    <property type="entry name" value="Classic Zinc Finger"/>
    <property type="match status" value="3"/>
</dbReference>
<keyword evidence="11" id="KW-1185">Reference proteome</keyword>
<dbReference type="PANTHER" id="PTHR24379:SF121">
    <property type="entry name" value="C2H2-TYPE DOMAIN-CONTAINING PROTEIN"/>
    <property type="match status" value="1"/>
</dbReference>
<dbReference type="PROSITE" id="PS51915">
    <property type="entry name" value="ZAD"/>
    <property type="match status" value="1"/>
</dbReference>
<evidence type="ECO:0000256" key="6">
    <source>
        <dbReference type="PROSITE-ProRule" id="PRU01263"/>
    </source>
</evidence>
<dbReference type="SMART" id="SM00355">
    <property type="entry name" value="ZnF_C2H2"/>
    <property type="match status" value="8"/>
</dbReference>
<evidence type="ECO:0000259" key="9">
    <source>
        <dbReference type="PROSITE" id="PS51915"/>
    </source>
</evidence>
<evidence type="ECO:0000313" key="11">
    <source>
        <dbReference type="Proteomes" id="UP000823941"/>
    </source>
</evidence>
<sequence>MTDVKWKIEKDLCRCCHSEGSFRNLDAPFANDFGLEEIYGKMLREQLGIALFKIEGIMSEVTYTICEGCIFRLREATDFKRQVLSCEEKFHDMFNRDMFTVSVPTLTTVKKEVHDEIDLNYVAADDDGDMGADDDDNYSLEDLKFSEDDDKPLGLSSIKKETPQKKRKTTVKSANKVTKKTTTRKAAKSKTKAETTESIPATSAEKKQVSDPTLTTVKKEVQDEIDLNYGTTRFPDELIGEYTVLETEFTRQCKRCEKKIKTHKQFRAHFDRVHQCRKCKQRYDTYDDRIKHMKKCHEQPSDGAQQNDEDKGPYRCNVCSKMFELRHQLSNHLRRIHPPGGIRCEPCDLTFPRHVDLINHRYDEHLKKPKHKCKMCNYETRKQSCLKAHTDRVHLKVLAVTCQVCGLQFYCETNLRAHMVKHTKVRNFECDICKKAFATKKTIISHLRSHLGIKTMVCRVCGKAFVQRISLKNHLKKYHPDTVKLKTEVLKTEVDSN</sequence>
<feature type="domain" description="C2H2-type" evidence="8">
    <location>
        <begin position="456"/>
        <end position="479"/>
    </location>
</feature>
<dbReference type="Proteomes" id="UP000823941">
    <property type="component" value="Chromosome 24"/>
</dbReference>
<name>A0ABQ7PZC5_PLUXY</name>
<reference evidence="10 11" key="1">
    <citation type="submission" date="2021-06" db="EMBL/GenBank/DDBJ databases">
        <title>A haploid diamondback moth (Plutella xylostella L.) genome assembly resolves 31 chromosomes and identifies a diamide resistance mutation.</title>
        <authorList>
            <person name="Ward C.M."/>
            <person name="Perry K.D."/>
            <person name="Baker G."/>
            <person name="Powis K."/>
            <person name="Heckel D.G."/>
            <person name="Baxter S.W."/>
        </authorList>
    </citation>
    <scope>NUCLEOTIDE SEQUENCE [LARGE SCALE GENOMIC DNA]</scope>
    <source>
        <strain evidence="10 11">LV</strain>
        <tissue evidence="10">Single pupa</tissue>
    </source>
</reference>
<keyword evidence="4 6" id="KW-0862">Zinc</keyword>
<evidence type="ECO:0000313" key="10">
    <source>
        <dbReference type="EMBL" id="KAG7298337.1"/>
    </source>
</evidence>
<keyword evidence="3 5" id="KW-0863">Zinc-finger</keyword>
<accession>A0ABQ7PZC5</accession>
<feature type="domain" description="ZAD" evidence="9">
    <location>
        <begin position="11"/>
        <end position="93"/>
    </location>
</feature>
<organism evidence="10 11">
    <name type="scientific">Plutella xylostella</name>
    <name type="common">Diamondback moth</name>
    <name type="synonym">Plutella maculipennis</name>
    <dbReference type="NCBI Taxonomy" id="51655"/>
    <lineage>
        <taxon>Eukaryota</taxon>
        <taxon>Metazoa</taxon>
        <taxon>Ecdysozoa</taxon>
        <taxon>Arthropoda</taxon>
        <taxon>Hexapoda</taxon>
        <taxon>Insecta</taxon>
        <taxon>Pterygota</taxon>
        <taxon>Neoptera</taxon>
        <taxon>Endopterygota</taxon>
        <taxon>Lepidoptera</taxon>
        <taxon>Glossata</taxon>
        <taxon>Ditrysia</taxon>
        <taxon>Yponomeutoidea</taxon>
        <taxon>Plutellidae</taxon>
        <taxon>Plutella</taxon>
    </lineage>
</organism>
<feature type="domain" description="C2H2-type" evidence="8">
    <location>
        <begin position="314"/>
        <end position="337"/>
    </location>
</feature>
<feature type="region of interest" description="Disordered" evidence="7">
    <location>
        <begin position="151"/>
        <end position="211"/>
    </location>
</feature>
<feature type="binding site" evidence="6">
    <location>
        <position position="69"/>
    </location>
    <ligand>
        <name>Zn(2+)</name>
        <dbReference type="ChEBI" id="CHEBI:29105"/>
    </ligand>
</feature>
<dbReference type="PROSITE" id="PS50157">
    <property type="entry name" value="ZINC_FINGER_C2H2_2"/>
    <property type="match status" value="4"/>
</dbReference>
<evidence type="ECO:0000256" key="2">
    <source>
        <dbReference type="ARBA" id="ARBA00022737"/>
    </source>
</evidence>
<dbReference type="Pfam" id="PF12874">
    <property type="entry name" value="zf-met"/>
    <property type="match status" value="1"/>
</dbReference>
<feature type="domain" description="C2H2-type" evidence="8">
    <location>
        <begin position="428"/>
        <end position="455"/>
    </location>
</feature>
<dbReference type="PROSITE" id="PS00028">
    <property type="entry name" value="ZINC_FINGER_C2H2_1"/>
    <property type="match status" value="7"/>
</dbReference>
<dbReference type="SUPFAM" id="SSF57667">
    <property type="entry name" value="beta-beta-alpha zinc fingers"/>
    <property type="match status" value="3"/>
</dbReference>
<dbReference type="SMART" id="SM00868">
    <property type="entry name" value="zf-AD"/>
    <property type="match status" value="1"/>
</dbReference>